<dbReference type="RefSeq" id="WP_184463191.1">
    <property type="nucleotide sequence ID" value="NZ_JACHHW010000006.1"/>
</dbReference>
<evidence type="ECO:0000256" key="2">
    <source>
        <dbReference type="ARBA" id="ARBA00022481"/>
    </source>
</evidence>
<sequence length="192" mass="19225">MKKLQQGFTLIELMIVVAIIGILAAVALPAYQDYTTRSRVSEGLVIAAEAKTVVMDNAAAVNPAASAGLGGGYPTNASYGAVIAPCAGAVATCTQFLSDNAGTVGSPNVQDLTINTATGEVTLTYTTRISAVGANETLVLVPTANGAALAAGNRPIGTIVWTCHALGRTTGPVLPTVAATIPANVAPSECRG</sequence>
<dbReference type="GO" id="GO:0044096">
    <property type="term" value="C:type IV pilus"/>
    <property type="evidence" value="ECO:0007669"/>
    <property type="project" value="TreeGrafter"/>
</dbReference>
<keyword evidence="2" id="KW-0488">Methylation</keyword>
<dbReference type="AlphaFoldDB" id="A0A840R6V5"/>
<dbReference type="Gene3D" id="3.30.700.10">
    <property type="entry name" value="Glycoprotein, Type 4 Pilin"/>
    <property type="match status" value="1"/>
</dbReference>
<feature type="transmembrane region" description="Helical" evidence="4">
    <location>
        <begin position="7"/>
        <end position="31"/>
    </location>
</feature>
<dbReference type="NCBIfam" id="TIGR02532">
    <property type="entry name" value="IV_pilin_GFxxxE"/>
    <property type="match status" value="1"/>
</dbReference>
<dbReference type="GO" id="GO:0007155">
    <property type="term" value="P:cell adhesion"/>
    <property type="evidence" value="ECO:0007669"/>
    <property type="project" value="InterPro"/>
</dbReference>
<keyword evidence="4" id="KW-0472">Membrane</keyword>
<dbReference type="Pfam" id="PF00114">
    <property type="entry name" value="Pilin"/>
    <property type="match status" value="1"/>
</dbReference>
<dbReference type="EMBL" id="JACHHW010000006">
    <property type="protein sequence ID" value="MBB5188091.1"/>
    <property type="molecule type" value="Genomic_DNA"/>
</dbReference>
<evidence type="ECO:0000256" key="1">
    <source>
        <dbReference type="ARBA" id="ARBA00005233"/>
    </source>
</evidence>
<evidence type="ECO:0000256" key="3">
    <source>
        <dbReference type="RuleBase" id="RU000389"/>
    </source>
</evidence>
<keyword evidence="6" id="KW-1185">Reference proteome</keyword>
<keyword evidence="3" id="KW-0281">Fimbrium</keyword>
<organism evidence="5 6">
    <name type="scientific">Zhongshania antarctica</name>
    <dbReference type="NCBI Taxonomy" id="641702"/>
    <lineage>
        <taxon>Bacteria</taxon>
        <taxon>Pseudomonadati</taxon>
        <taxon>Pseudomonadota</taxon>
        <taxon>Gammaproteobacteria</taxon>
        <taxon>Cellvibrionales</taxon>
        <taxon>Spongiibacteraceae</taxon>
        <taxon>Zhongshania</taxon>
    </lineage>
</organism>
<reference evidence="5 6" key="1">
    <citation type="submission" date="2020-08" db="EMBL/GenBank/DDBJ databases">
        <title>Genomic Encyclopedia of Type Strains, Phase IV (KMG-IV): sequencing the most valuable type-strain genomes for metagenomic binning, comparative biology and taxonomic classification.</title>
        <authorList>
            <person name="Goeker M."/>
        </authorList>
    </citation>
    <scope>NUCLEOTIDE SEQUENCE [LARGE SCALE GENOMIC DNA]</scope>
    <source>
        <strain evidence="5 6">DSM 25701</strain>
    </source>
</reference>
<evidence type="ECO:0000313" key="5">
    <source>
        <dbReference type="EMBL" id="MBB5188091.1"/>
    </source>
</evidence>
<dbReference type="SUPFAM" id="SSF54523">
    <property type="entry name" value="Pili subunits"/>
    <property type="match status" value="1"/>
</dbReference>
<dbReference type="Pfam" id="PF07963">
    <property type="entry name" value="N_methyl"/>
    <property type="match status" value="1"/>
</dbReference>
<dbReference type="InterPro" id="IPR012902">
    <property type="entry name" value="N_methyl_site"/>
</dbReference>
<dbReference type="Proteomes" id="UP000536640">
    <property type="component" value="Unassembled WGS sequence"/>
</dbReference>
<dbReference type="PANTHER" id="PTHR30093:SF34">
    <property type="entry name" value="PREPILIN PEPTIDASE-DEPENDENT PROTEIN D"/>
    <property type="match status" value="1"/>
</dbReference>
<keyword evidence="4" id="KW-0812">Transmembrane</keyword>
<accession>A0A840R6V5</accession>
<comment type="similarity">
    <text evidence="1 3">Belongs to the N-Me-Phe pilin family.</text>
</comment>
<evidence type="ECO:0000313" key="6">
    <source>
        <dbReference type="Proteomes" id="UP000536640"/>
    </source>
</evidence>
<dbReference type="PROSITE" id="PS00409">
    <property type="entry name" value="PROKAR_NTER_METHYL"/>
    <property type="match status" value="1"/>
</dbReference>
<proteinExistence type="inferred from homology"/>
<gene>
    <name evidence="5" type="ORF">HNQ57_002370</name>
</gene>
<dbReference type="InterPro" id="IPR001082">
    <property type="entry name" value="Pilin"/>
</dbReference>
<dbReference type="GO" id="GO:0043107">
    <property type="term" value="P:type IV pilus-dependent motility"/>
    <property type="evidence" value="ECO:0007669"/>
    <property type="project" value="TreeGrafter"/>
</dbReference>
<comment type="caution">
    <text evidence="5">The sequence shown here is derived from an EMBL/GenBank/DDBJ whole genome shotgun (WGS) entry which is preliminary data.</text>
</comment>
<dbReference type="PANTHER" id="PTHR30093">
    <property type="entry name" value="GENERAL SECRETION PATHWAY PROTEIN G"/>
    <property type="match status" value="1"/>
</dbReference>
<evidence type="ECO:0000256" key="4">
    <source>
        <dbReference type="SAM" id="Phobius"/>
    </source>
</evidence>
<keyword evidence="4" id="KW-1133">Transmembrane helix</keyword>
<protein>
    <submittedName>
        <fullName evidence="5">Type IV pilus assembly protein PilA</fullName>
    </submittedName>
</protein>
<dbReference type="InterPro" id="IPR045584">
    <property type="entry name" value="Pilin-like"/>
</dbReference>
<name>A0A840R6V5_9GAMM</name>